<evidence type="ECO:0000313" key="4">
    <source>
        <dbReference type="Proteomes" id="UP000886852"/>
    </source>
</evidence>
<dbReference type="GO" id="GO:0006260">
    <property type="term" value="P:DNA replication"/>
    <property type="evidence" value="ECO:0007669"/>
    <property type="project" value="TreeGrafter"/>
</dbReference>
<dbReference type="InterPro" id="IPR027417">
    <property type="entry name" value="P-loop_NTPase"/>
</dbReference>
<protein>
    <submittedName>
        <fullName evidence="3">ATP-binding protein</fullName>
    </submittedName>
</protein>
<organism evidence="3 4">
    <name type="scientific">Candidatus Fimimonas merdipullorum</name>
    <dbReference type="NCBI Taxonomy" id="2840822"/>
    <lineage>
        <taxon>Bacteria</taxon>
        <taxon>Pseudomonadati</taxon>
        <taxon>Myxococcota</taxon>
        <taxon>Myxococcia</taxon>
        <taxon>Myxococcales</taxon>
        <taxon>Cystobacterineae</taxon>
        <taxon>Myxococcaceae</taxon>
        <taxon>Myxococcaceae incertae sedis</taxon>
        <taxon>Candidatus Fimimonas</taxon>
    </lineage>
</organism>
<dbReference type="Pfam" id="PF01695">
    <property type="entry name" value="IstB_IS21"/>
    <property type="match status" value="1"/>
</dbReference>
<evidence type="ECO:0000313" key="3">
    <source>
        <dbReference type="EMBL" id="HIU90453.1"/>
    </source>
</evidence>
<dbReference type="Proteomes" id="UP000886852">
    <property type="component" value="Unassembled WGS sequence"/>
</dbReference>
<evidence type="ECO:0000256" key="1">
    <source>
        <dbReference type="SAM" id="Coils"/>
    </source>
</evidence>
<dbReference type="PANTHER" id="PTHR30050:SF4">
    <property type="entry name" value="ATP-BINDING PROTEIN RV3427C IN INSERTION SEQUENCE-RELATED"/>
    <property type="match status" value="1"/>
</dbReference>
<comment type="caution">
    <text evidence="3">The sequence shown here is derived from an EMBL/GenBank/DDBJ whole genome shotgun (WGS) entry which is preliminary data.</text>
</comment>
<accession>A0A9D1MWT9</accession>
<proteinExistence type="predicted"/>
<sequence>MMDNRILSQAQRTIAARKAAAEEACERTLEKLNGYADWKNCLHDLKSAQVKWALYGDEQARNAAEKLQKQRALLLKKYRLTEKDVTPQYSCPICCDTGYVDGVQCQCLKKELRRLLAGQSNVTNVNYTFGNSAETDERNLAIAKKAQKVCRGDALKNILLTGKTGNGKTYLLTSCANLCTELGKSVLFVTAYSLGSLFMEAYLSDLASQKAIMDNLTEVDVLAIDDLGTESVYKNVTGQYMFSLINERISRGKQTFYSTNLTLQQLRDAYDERIFSRLVDRNNTFVAQLSDGDKRILTR</sequence>
<reference evidence="3" key="2">
    <citation type="journal article" date="2021" name="PeerJ">
        <title>Extensive microbial diversity within the chicken gut microbiome revealed by metagenomics and culture.</title>
        <authorList>
            <person name="Gilroy R."/>
            <person name="Ravi A."/>
            <person name="Getino M."/>
            <person name="Pursley I."/>
            <person name="Horton D.L."/>
            <person name="Alikhan N.F."/>
            <person name="Baker D."/>
            <person name="Gharbi K."/>
            <person name="Hall N."/>
            <person name="Watson M."/>
            <person name="Adriaenssens E.M."/>
            <person name="Foster-Nyarko E."/>
            <person name="Jarju S."/>
            <person name="Secka A."/>
            <person name="Antonio M."/>
            <person name="Oren A."/>
            <person name="Chaudhuri R.R."/>
            <person name="La Ragione R."/>
            <person name="Hildebrand F."/>
            <person name="Pallen M.J."/>
        </authorList>
    </citation>
    <scope>NUCLEOTIDE SEQUENCE</scope>
    <source>
        <strain evidence="3">ChiHjej12B11-7776</strain>
    </source>
</reference>
<dbReference type="InterPro" id="IPR002611">
    <property type="entry name" value="IstB_ATP-bd"/>
</dbReference>
<feature type="domain" description="IstB-like ATP-binding" evidence="2">
    <location>
        <begin position="123"/>
        <end position="281"/>
    </location>
</feature>
<dbReference type="SUPFAM" id="SSF52540">
    <property type="entry name" value="P-loop containing nucleoside triphosphate hydrolases"/>
    <property type="match status" value="1"/>
</dbReference>
<reference evidence="3" key="1">
    <citation type="submission" date="2020-10" db="EMBL/GenBank/DDBJ databases">
        <authorList>
            <person name="Gilroy R."/>
        </authorList>
    </citation>
    <scope>NUCLEOTIDE SEQUENCE</scope>
    <source>
        <strain evidence="3">ChiHjej12B11-7776</strain>
    </source>
</reference>
<evidence type="ECO:0000259" key="2">
    <source>
        <dbReference type="Pfam" id="PF01695"/>
    </source>
</evidence>
<feature type="coiled-coil region" evidence="1">
    <location>
        <begin position="57"/>
        <end position="84"/>
    </location>
</feature>
<keyword evidence="1" id="KW-0175">Coiled coil</keyword>
<dbReference type="PANTHER" id="PTHR30050">
    <property type="entry name" value="CHROMOSOMAL REPLICATION INITIATOR PROTEIN DNAA"/>
    <property type="match status" value="1"/>
</dbReference>
<dbReference type="CDD" id="cd00009">
    <property type="entry name" value="AAA"/>
    <property type="match status" value="1"/>
</dbReference>
<dbReference type="EMBL" id="DVOC01000010">
    <property type="protein sequence ID" value="HIU90453.1"/>
    <property type="molecule type" value="Genomic_DNA"/>
</dbReference>
<name>A0A9D1MWT9_9BACT</name>
<dbReference type="AlphaFoldDB" id="A0A9D1MWT9"/>
<dbReference type="Gene3D" id="3.40.50.300">
    <property type="entry name" value="P-loop containing nucleotide triphosphate hydrolases"/>
    <property type="match status" value="1"/>
</dbReference>
<keyword evidence="3" id="KW-0067">ATP-binding</keyword>
<gene>
    <name evidence="3" type="ORF">IAC72_00360</name>
</gene>
<dbReference type="GO" id="GO:0005524">
    <property type="term" value="F:ATP binding"/>
    <property type="evidence" value="ECO:0007669"/>
    <property type="project" value="UniProtKB-KW"/>
</dbReference>
<keyword evidence="3" id="KW-0547">Nucleotide-binding</keyword>